<evidence type="ECO:0000256" key="6">
    <source>
        <dbReference type="PIRSR" id="PIRSR000350-4"/>
    </source>
</evidence>
<dbReference type="AlphaFoldDB" id="A0AAQ0HJD8"/>
<dbReference type="SUPFAM" id="SSF55424">
    <property type="entry name" value="FAD/NAD-linked reductases, dimerisation (C-terminal) domain"/>
    <property type="match status" value="1"/>
</dbReference>
<sequence>MSNIERVDVAIVGAGTAGLAALREIRKRTDDFVLINAGSYGTTCARVGCMPSKALIAAANAFHARTRLDEFGIRGGEALVADIPAVLHRVRVLRDHFVSGVLKATEDLGSRNIAAHARLDGPNRLIAGEHVIEAKRIVLAPGSSPIVPEQWRAFGDRIITSDTLFEQKDLPRRIGVVGLGAIGVEIAQALARLGIEVYGFDGADRIAGVSDERIAQVAQDLLAQEFAIHLGAQVELAEADDGIEMRWDGGNVVVDKVIASVGRRPNLKGLGLDTLGVPLDDKGMPEVDSNTMRIGDTTIFLAGDANGQRPLLHEGADDGHIAGLNATSENPIHLSRRIPLSVVFSDPQIASVGQRAGELNPRTILTGEVSFARQGRARTMQENYGLLRLYAARENGRLLGAEMVAPAAEHMGHLLALAIGQKLTVHDLLRMPFYHPTLEEGLRTALRMIARELPPCSISDLAGCGPIGVEALE</sequence>
<dbReference type="NCBIfam" id="NF004939">
    <property type="entry name" value="PRK06292.1-1"/>
    <property type="match status" value="1"/>
</dbReference>
<dbReference type="PROSITE" id="PS00065">
    <property type="entry name" value="D_2_HYDROXYACID_DH_1"/>
    <property type="match status" value="1"/>
</dbReference>
<organism evidence="9 10">
    <name type="scientific">Paracoccus versutus</name>
    <name type="common">Thiobacillus versutus</name>
    <dbReference type="NCBI Taxonomy" id="34007"/>
    <lineage>
        <taxon>Bacteria</taxon>
        <taxon>Pseudomonadati</taxon>
        <taxon>Pseudomonadota</taxon>
        <taxon>Alphaproteobacteria</taxon>
        <taxon>Rhodobacterales</taxon>
        <taxon>Paracoccaceae</taxon>
        <taxon>Paracoccus</taxon>
    </lineage>
</organism>
<dbReference type="PRINTS" id="PR00411">
    <property type="entry name" value="PNDRDTASEI"/>
</dbReference>
<dbReference type="PRINTS" id="PR00368">
    <property type="entry name" value="FADPNR"/>
</dbReference>
<dbReference type="InterPro" id="IPR004099">
    <property type="entry name" value="Pyr_nucl-diS_OxRdtase_dimer"/>
</dbReference>
<dbReference type="Pfam" id="PF02852">
    <property type="entry name" value="Pyr_redox_dim"/>
    <property type="match status" value="1"/>
</dbReference>
<dbReference type="PIRSF" id="PIRSF000350">
    <property type="entry name" value="Mercury_reductase_MerA"/>
    <property type="match status" value="1"/>
</dbReference>
<feature type="domain" description="Pyridine nucleotide-disulphide oxidoreductase dimerisation" evidence="7">
    <location>
        <begin position="341"/>
        <end position="445"/>
    </location>
</feature>
<comment type="caution">
    <text evidence="9">The sequence shown here is derived from an EMBL/GenBank/DDBJ whole genome shotgun (WGS) entry which is preliminary data.</text>
</comment>
<dbReference type="InterPro" id="IPR001100">
    <property type="entry name" value="Pyr_nuc-diS_OxRdtase"/>
</dbReference>
<keyword evidence="3 5" id="KW-0274">FAD</keyword>
<evidence type="ECO:0000259" key="7">
    <source>
        <dbReference type="Pfam" id="PF02852"/>
    </source>
</evidence>
<evidence type="ECO:0000256" key="2">
    <source>
        <dbReference type="ARBA" id="ARBA00022630"/>
    </source>
</evidence>
<evidence type="ECO:0000256" key="1">
    <source>
        <dbReference type="ARBA" id="ARBA00007532"/>
    </source>
</evidence>
<keyword evidence="10" id="KW-1185">Reference proteome</keyword>
<accession>A0AAQ0HJD8</accession>
<protein>
    <submittedName>
        <fullName evidence="9">Dihydrolipoamide dehydrogenase</fullName>
    </submittedName>
</protein>
<dbReference type="PANTHER" id="PTHR43014:SF4">
    <property type="entry name" value="PYRIDINE NUCLEOTIDE-DISULFIDE OXIDOREDUCTASE RCLA-RELATED"/>
    <property type="match status" value="1"/>
</dbReference>
<feature type="binding site" evidence="5">
    <location>
        <position position="262"/>
    </location>
    <ligand>
        <name>NAD(+)</name>
        <dbReference type="ChEBI" id="CHEBI:57540"/>
    </ligand>
</feature>
<gene>
    <name evidence="9" type="ORF">ATH84_100643</name>
</gene>
<dbReference type="PANTHER" id="PTHR43014">
    <property type="entry name" value="MERCURIC REDUCTASE"/>
    <property type="match status" value="1"/>
</dbReference>
<dbReference type="EMBL" id="QUMX01000006">
    <property type="protein sequence ID" value="REG53302.1"/>
    <property type="molecule type" value="Genomic_DNA"/>
</dbReference>
<dbReference type="InterPro" id="IPR016156">
    <property type="entry name" value="FAD/NAD-linked_Rdtase_dimer_sf"/>
</dbReference>
<feature type="binding site" evidence="5">
    <location>
        <position position="304"/>
    </location>
    <ligand>
        <name>FAD</name>
        <dbReference type="ChEBI" id="CHEBI:57692"/>
    </ligand>
</feature>
<dbReference type="InterPro" id="IPR036188">
    <property type="entry name" value="FAD/NAD-bd_sf"/>
</dbReference>
<feature type="disulfide bond" description="Redox-active" evidence="6">
    <location>
        <begin position="44"/>
        <end position="49"/>
    </location>
</feature>
<feature type="binding site" evidence="5">
    <location>
        <begin position="178"/>
        <end position="185"/>
    </location>
    <ligand>
        <name>NAD(+)</name>
        <dbReference type="ChEBI" id="CHEBI:57540"/>
    </ligand>
</feature>
<dbReference type="InterPro" id="IPR023753">
    <property type="entry name" value="FAD/NAD-binding_dom"/>
</dbReference>
<evidence type="ECO:0000313" key="9">
    <source>
        <dbReference type="EMBL" id="REG53302.1"/>
    </source>
</evidence>
<dbReference type="Pfam" id="PF07992">
    <property type="entry name" value="Pyr_redox_2"/>
    <property type="match status" value="1"/>
</dbReference>
<dbReference type="GO" id="GO:0016616">
    <property type="term" value="F:oxidoreductase activity, acting on the CH-OH group of donors, NAD or NADP as acceptor"/>
    <property type="evidence" value="ECO:0007669"/>
    <property type="project" value="UniProtKB-ARBA"/>
</dbReference>
<dbReference type="InterPro" id="IPR029752">
    <property type="entry name" value="D-isomer_DH_CS1"/>
</dbReference>
<keyword evidence="5" id="KW-0547">Nucleotide-binding</keyword>
<proteinExistence type="inferred from homology"/>
<evidence type="ECO:0000256" key="5">
    <source>
        <dbReference type="PIRSR" id="PIRSR000350-3"/>
    </source>
</evidence>
<dbReference type="GO" id="GO:0003955">
    <property type="term" value="F:NAD(P)H dehydrogenase (quinone) activity"/>
    <property type="evidence" value="ECO:0007669"/>
    <property type="project" value="TreeGrafter"/>
</dbReference>
<dbReference type="Proteomes" id="UP000256794">
    <property type="component" value="Unassembled WGS sequence"/>
</dbReference>
<dbReference type="Gene3D" id="3.50.50.60">
    <property type="entry name" value="FAD/NAD(P)-binding domain"/>
    <property type="match status" value="2"/>
</dbReference>
<evidence type="ECO:0000256" key="3">
    <source>
        <dbReference type="ARBA" id="ARBA00022827"/>
    </source>
</evidence>
<dbReference type="RefSeq" id="WP_036749183.1">
    <property type="nucleotide sequence ID" value="NZ_CP035287.1"/>
</dbReference>
<evidence type="ECO:0000256" key="4">
    <source>
        <dbReference type="PIRSR" id="PIRSR000350-2"/>
    </source>
</evidence>
<dbReference type="SUPFAM" id="SSF51905">
    <property type="entry name" value="FAD/NAD(P)-binding domain"/>
    <property type="match status" value="1"/>
</dbReference>
<dbReference type="Gene3D" id="3.30.390.30">
    <property type="match status" value="1"/>
</dbReference>
<evidence type="ECO:0000259" key="8">
    <source>
        <dbReference type="Pfam" id="PF07992"/>
    </source>
</evidence>
<comment type="cofactor">
    <cofactor evidence="5">
        <name>FAD</name>
        <dbReference type="ChEBI" id="CHEBI:57692"/>
    </cofactor>
    <text evidence="5">Binds 1 FAD per subunit.</text>
</comment>
<evidence type="ECO:0000313" key="10">
    <source>
        <dbReference type="Proteomes" id="UP000256794"/>
    </source>
</evidence>
<dbReference type="GO" id="GO:0050660">
    <property type="term" value="F:flavin adenine dinucleotide binding"/>
    <property type="evidence" value="ECO:0007669"/>
    <property type="project" value="TreeGrafter"/>
</dbReference>
<keyword evidence="2" id="KW-0285">Flavoprotein</keyword>
<feature type="binding site" evidence="5">
    <location>
        <position position="53"/>
    </location>
    <ligand>
        <name>FAD</name>
        <dbReference type="ChEBI" id="CHEBI:57692"/>
    </ligand>
</feature>
<feature type="domain" description="FAD/NAD(P)-binding" evidence="8">
    <location>
        <begin position="8"/>
        <end position="313"/>
    </location>
</feature>
<name>A0AAQ0HJD8_PARVE</name>
<reference evidence="9 10" key="1">
    <citation type="submission" date="2018-08" db="EMBL/GenBank/DDBJ databases">
        <title>Genomic Encyclopedia of Archaeal and Bacterial Type Strains, Phase II (KMG-II): from individual species to whole genera.</title>
        <authorList>
            <person name="Goeker M."/>
        </authorList>
    </citation>
    <scope>NUCLEOTIDE SEQUENCE [LARGE SCALE GENOMIC DNA]</scope>
    <source>
        <strain evidence="9 10">DSM 582</strain>
    </source>
</reference>
<comment type="similarity">
    <text evidence="1">Belongs to the class-I pyridine nucleotide-disulfide oxidoreductase family.</text>
</comment>
<keyword evidence="5" id="KW-0520">NAD</keyword>
<feature type="active site" description="Proton acceptor" evidence="4">
    <location>
        <position position="435"/>
    </location>
</feature>